<protein>
    <recommendedName>
        <fullName evidence="6">Scarecrow-like protein 14</fullName>
    </recommendedName>
</protein>
<organism evidence="4 5">
    <name type="scientific">Vanilla planifolia</name>
    <name type="common">Vanilla</name>
    <dbReference type="NCBI Taxonomy" id="51239"/>
    <lineage>
        <taxon>Eukaryota</taxon>
        <taxon>Viridiplantae</taxon>
        <taxon>Streptophyta</taxon>
        <taxon>Embryophyta</taxon>
        <taxon>Tracheophyta</taxon>
        <taxon>Spermatophyta</taxon>
        <taxon>Magnoliopsida</taxon>
        <taxon>Liliopsida</taxon>
        <taxon>Asparagales</taxon>
        <taxon>Orchidaceae</taxon>
        <taxon>Vanilloideae</taxon>
        <taxon>Vanilleae</taxon>
        <taxon>Vanilla</taxon>
    </lineage>
</organism>
<feature type="region of interest" description="VHIID" evidence="3">
    <location>
        <begin position="431"/>
        <end position="496"/>
    </location>
</feature>
<evidence type="ECO:0008006" key="6">
    <source>
        <dbReference type="Google" id="ProtNLM"/>
    </source>
</evidence>
<gene>
    <name evidence="4" type="ORF">HPP92_021128</name>
</gene>
<feature type="region of interest" description="Leucine repeat I (LRI)" evidence="3">
    <location>
        <begin position="352"/>
        <end position="412"/>
    </location>
</feature>
<sequence>MEAGNFKTNYANISDLHVSKMDGSQLLLVQKYVNRCNDAKCHSLSPVAEPALFSTSNPPSALRTAHDGDSTEDSEIFSDVVLSYISRMLMEEDVDEKINELYFDNAALQAAEKPFYDILGQQHPPPSPEKLPFCQNHVFEGAKESSNNRDLIGESSSSWVVDPRWIPDSSSNHQLQGHFLSVDYSSQSALGLSNSRTSVSYLPAFTSRSTESQSACQFTRGMEEARKFLPSESSNLLSQHKSEKKKTFVDVQEYAADRQEEFLVDVRSRGKRRPQTVNLDLQEGTTSKQSAMYTEDALRSDLFDKVLLCQSAKNCSLNMSNDTREQALHVQVQGSGNGRKARGKSQQKKDEVDLRTLLVCCAQAVASDDRRHAYELLKQIRKYSSPFGDGSQRLAHCFADGLEARLAGNGSQIYHSLVSKRTTATDILKAYQLYLSACPFMTVSHFFSNQTILNVSENASIVHIIDFGICFGFQWPRLIQRLSSRPGGPPKLRITAVDVPQPGFRPTERIEETGKRLAKYAKCFHVPFEYNAIASKWEMIQVEDLKVGEGEVVIVNCLHRFRNLVDETVVVDSPRNKVLGTIRNANPDVFIQGIVNGSYDAPFFLTRFREALFYYSALFDMLETTVPRDDEQKLLIEKDLFGREALNVTSCEGSERVERPETYKQWQQRNLRAGFTQLPLDSHIVKKAKDKIRGCYHKDFVIHEDSKWLLQGWKGASPSRSPHGEQAGEIRLLFIDG</sequence>
<evidence type="ECO:0000256" key="2">
    <source>
        <dbReference type="ARBA" id="ARBA00023163"/>
    </source>
</evidence>
<dbReference type="PANTHER" id="PTHR31636">
    <property type="entry name" value="OSJNBA0084A10.13 PROTEIN-RELATED"/>
    <property type="match status" value="1"/>
</dbReference>
<feature type="region of interest" description="SAW" evidence="3">
    <location>
        <begin position="650"/>
        <end position="725"/>
    </location>
</feature>
<evidence type="ECO:0000256" key="1">
    <source>
        <dbReference type="ARBA" id="ARBA00023015"/>
    </source>
</evidence>
<feature type="short sequence motif" description="VHIID" evidence="3">
    <location>
        <begin position="462"/>
        <end position="466"/>
    </location>
</feature>
<dbReference type="Pfam" id="PF03514">
    <property type="entry name" value="GRAS"/>
    <property type="match status" value="1"/>
</dbReference>
<evidence type="ECO:0000256" key="3">
    <source>
        <dbReference type="PROSITE-ProRule" id="PRU01191"/>
    </source>
</evidence>
<dbReference type="InterPro" id="IPR005202">
    <property type="entry name" value="TF_GRAS"/>
</dbReference>
<dbReference type="AlphaFoldDB" id="A0A835PYJ4"/>
<keyword evidence="5" id="KW-1185">Reference proteome</keyword>
<evidence type="ECO:0000313" key="5">
    <source>
        <dbReference type="Proteomes" id="UP000636800"/>
    </source>
</evidence>
<evidence type="ECO:0000313" key="4">
    <source>
        <dbReference type="EMBL" id="KAG0460831.1"/>
    </source>
</evidence>
<comment type="caution">
    <text evidence="3">Lacks conserved residue(s) required for the propagation of feature annotation.</text>
</comment>
<dbReference type="Proteomes" id="UP000636800">
    <property type="component" value="Chromosome 11"/>
</dbReference>
<dbReference type="OrthoDB" id="781982at2759"/>
<dbReference type="PROSITE" id="PS50985">
    <property type="entry name" value="GRAS"/>
    <property type="match status" value="1"/>
</dbReference>
<reference evidence="4 5" key="1">
    <citation type="journal article" date="2020" name="Nat. Food">
        <title>A phased Vanilla planifolia genome enables genetic improvement of flavour and production.</title>
        <authorList>
            <person name="Hasing T."/>
            <person name="Tang H."/>
            <person name="Brym M."/>
            <person name="Khazi F."/>
            <person name="Huang T."/>
            <person name="Chambers A.H."/>
        </authorList>
    </citation>
    <scope>NUCLEOTIDE SEQUENCE [LARGE SCALE GENOMIC DNA]</scope>
    <source>
        <tissue evidence="4">Leaf</tissue>
    </source>
</reference>
<proteinExistence type="inferred from homology"/>
<keyword evidence="2" id="KW-0804">Transcription</keyword>
<keyword evidence="1" id="KW-0805">Transcription regulation</keyword>
<comment type="caution">
    <text evidence="4">The sequence shown here is derived from an EMBL/GenBank/DDBJ whole genome shotgun (WGS) entry which is preliminary data.</text>
</comment>
<feature type="region of interest" description="Leucine repeat II (LRII)" evidence="3">
    <location>
        <begin position="512"/>
        <end position="544"/>
    </location>
</feature>
<accession>A0A835PYJ4</accession>
<comment type="similarity">
    <text evidence="3">Belongs to the GRAS family.</text>
</comment>
<dbReference type="EMBL" id="JADCNL010000011">
    <property type="protein sequence ID" value="KAG0460831.1"/>
    <property type="molecule type" value="Genomic_DNA"/>
</dbReference>
<name>A0A835PYJ4_VANPL</name>